<proteinExistence type="predicted"/>
<reference evidence="1" key="1">
    <citation type="submission" date="2014-09" db="EMBL/GenBank/DDBJ databases">
        <authorList>
            <person name="Magalhaes I.L.F."/>
            <person name="Oliveira U."/>
            <person name="Santos F.R."/>
            <person name="Vidigal T.H.D.A."/>
            <person name="Brescovit A.D."/>
            <person name="Santos A.J."/>
        </authorList>
    </citation>
    <scope>NUCLEOTIDE SEQUENCE</scope>
    <source>
        <tissue evidence="1">Shoot tissue taken approximately 20 cm above the soil surface</tissue>
    </source>
</reference>
<dbReference type="EMBL" id="GBRH01260697">
    <property type="protein sequence ID" value="JAD37198.1"/>
    <property type="molecule type" value="Transcribed_RNA"/>
</dbReference>
<accession>A0A0A8ZHQ4</accession>
<dbReference type="AlphaFoldDB" id="A0A0A8ZHQ4"/>
<name>A0A0A8ZHQ4_ARUDO</name>
<organism evidence="1">
    <name type="scientific">Arundo donax</name>
    <name type="common">Giant reed</name>
    <name type="synonym">Donax arundinaceus</name>
    <dbReference type="NCBI Taxonomy" id="35708"/>
    <lineage>
        <taxon>Eukaryota</taxon>
        <taxon>Viridiplantae</taxon>
        <taxon>Streptophyta</taxon>
        <taxon>Embryophyta</taxon>
        <taxon>Tracheophyta</taxon>
        <taxon>Spermatophyta</taxon>
        <taxon>Magnoliopsida</taxon>
        <taxon>Liliopsida</taxon>
        <taxon>Poales</taxon>
        <taxon>Poaceae</taxon>
        <taxon>PACMAD clade</taxon>
        <taxon>Arundinoideae</taxon>
        <taxon>Arundineae</taxon>
        <taxon>Arundo</taxon>
    </lineage>
</organism>
<protein>
    <submittedName>
        <fullName evidence="1">Uncharacterized protein</fullName>
    </submittedName>
</protein>
<evidence type="ECO:0000313" key="1">
    <source>
        <dbReference type="EMBL" id="JAD37198.1"/>
    </source>
</evidence>
<sequence length="35" mass="3973">MENQSFIVFTSHLKTLALNNLYAVMSRLAHPDPRG</sequence>
<reference evidence="1" key="2">
    <citation type="journal article" date="2015" name="Data Brief">
        <title>Shoot transcriptome of the giant reed, Arundo donax.</title>
        <authorList>
            <person name="Barrero R.A."/>
            <person name="Guerrero F.D."/>
            <person name="Moolhuijzen P."/>
            <person name="Goolsby J.A."/>
            <person name="Tidwell J."/>
            <person name="Bellgard S.E."/>
            <person name="Bellgard M.I."/>
        </authorList>
    </citation>
    <scope>NUCLEOTIDE SEQUENCE</scope>
    <source>
        <tissue evidence="1">Shoot tissue taken approximately 20 cm above the soil surface</tissue>
    </source>
</reference>